<comment type="caution">
    <text evidence="1">The sequence shown here is derived from an EMBL/GenBank/DDBJ whole genome shotgun (WGS) entry which is preliminary data.</text>
</comment>
<organism evidence="1 2">
    <name type="scientific">Methylobacterium soli</name>
    <dbReference type="NCBI Taxonomy" id="553447"/>
    <lineage>
        <taxon>Bacteria</taxon>
        <taxon>Pseudomonadati</taxon>
        <taxon>Pseudomonadota</taxon>
        <taxon>Alphaproteobacteria</taxon>
        <taxon>Hyphomicrobiales</taxon>
        <taxon>Methylobacteriaceae</taxon>
        <taxon>Methylobacterium</taxon>
    </lineage>
</organism>
<accession>A0A6L3SS43</accession>
<evidence type="ECO:0000313" key="1">
    <source>
        <dbReference type="EMBL" id="KAB1075966.1"/>
    </source>
</evidence>
<sequence length="71" mass="8446">MLFGLYFLTCLTSNPTHCVTRVHVFDEDVWTPLQCLKVAQPQMAQWQRSHDRWRVERFRCGKPPRDDGARI</sequence>
<name>A0A6L3SS43_9HYPH</name>
<evidence type="ECO:0000313" key="2">
    <source>
        <dbReference type="Proteomes" id="UP000474159"/>
    </source>
</evidence>
<dbReference type="EMBL" id="VZZK01000032">
    <property type="protein sequence ID" value="KAB1075966.1"/>
    <property type="molecule type" value="Genomic_DNA"/>
</dbReference>
<proteinExistence type="predicted"/>
<protein>
    <submittedName>
        <fullName evidence="1">Uncharacterized protein</fullName>
    </submittedName>
</protein>
<gene>
    <name evidence="1" type="ORF">F6X53_24375</name>
</gene>
<dbReference type="OrthoDB" id="7363897at2"/>
<reference evidence="1 2" key="1">
    <citation type="submission" date="2019-09" db="EMBL/GenBank/DDBJ databases">
        <title>YIM 48816 draft genome.</title>
        <authorList>
            <person name="Jiang L."/>
        </authorList>
    </citation>
    <scope>NUCLEOTIDE SEQUENCE [LARGE SCALE GENOMIC DNA]</scope>
    <source>
        <strain evidence="1 2">YIM 48816</strain>
    </source>
</reference>
<dbReference type="AlphaFoldDB" id="A0A6L3SS43"/>
<keyword evidence="2" id="KW-1185">Reference proteome</keyword>
<dbReference type="Proteomes" id="UP000474159">
    <property type="component" value="Unassembled WGS sequence"/>
</dbReference>